<dbReference type="Proteomes" id="UP000636800">
    <property type="component" value="Chromosome 1"/>
</dbReference>
<keyword evidence="4" id="KW-1185">Reference proteome</keyword>
<feature type="domain" description="Methyltransferase type 11" evidence="1">
    <location>
        <begin position="295"/>
        <end position="389"/>
    </location>
</feature>
<dbReference type="Proteomes" id="UP000639772">
    <property type="component" value="Chromosome 1"/>
</dbReference>
<gene>
    <name evidence="3" type="ORF">HPP92_004116</name>
    <name evidence="2" type="ORF">HPP92_004553</name>
</gene>
<proteinExistence type="predicted"/>
<dbReference type="SUPFAM" id="SSF53335">
    <property type="entry name" value="S-adenosyl-L-methionine-dependent methyltransferases"/>
    <property type="match status" value="1"/>
</dbReference>
<dbReference type="EMBL" id="JADCNM010000001">
    <property type="protein sequence ID" value="KAG0504044.1"/>
    <property type="molecule type" value="Genomic_DNA"/>
</dbReference>
<dbReference type="Pfam" id="PF08241">
    <property type="entry name" value="Methyltransf_11"/>
    <property type="match status" value="1"/>
</dbReference>
<dbReference type="InterPro" id="IPR013216">
    <property type="entry name" value="Methyltransf_11"/>
</dbReference>
<protein>
    <recommendedName>
        <fullName evidence="1">Methyltransferase type 11 domain-containing protein</fullName>
    </recommendedName>
</protein>
<name>A0A835SAB8_VANPL</name>
<dbReference type="PANTHER" id="PTHR44067">
    <property type="entry name" value="S-ADENOSYL-L-METHIONINE-DEPENDENT METHYLTRANSFERASE SUPERFAMILY PROTEIN-RELATED"/>
    <property type="match status" value="1"/>
</dbReference>
<evidence type="ECO:0000313" key="3">
    <source>
        <dbReference type="EMBL" id="KAG0504044.1"/>
    </source>
</evidence>
<dbReference type="InterPro" id="IPR029063">
    <property type="entry name" value="SAM-dependent_MTases_sf"/>
</dbReference>
<sequence>MGLEDYPPRKQNQQQQQSSIRSKLKILLLLVSSNLLTFFLFYPNSLRIPWSDRVPRIHLWDSEALLRELNSTQVRLAQTQLDLSDLQRRLLTSNSLLETLLTELGRIHGDSSSSSSSSDSDWQESLSGELKLAVGPHKLPLGFTSQLGSDELFPSLGSTCRRFPDELAQYMSYPVGGECPVDDVFAQILMLKGCEPLPRRRCHPKTPTNFVPPAPFPASLWSIPPDTSIIWDAYSCKNYSCLVNRGKSPGSYDCKDCFDLSGREKSRWLFDNGALDYSIDAVLSTRPDGSIRIGLDIGGGSGTFAARMRELNVTIVTSSMNFDGPFNSFIASRGLVPLHLSVANRLPFFDNTLDIVHSMHVLSNWIPDTMLEFTLFDIYRVLRPGGVFWLDHFFCLGTQMNSTYVPMFDRIGFNKLRWDAGRKLDRGFNKNEWYLSALLEKPMT</sequence>
<comment type="caution">
    <text evidence="2">The sequence shown here is derived from an EMBL/GenBank/DDBJ whole genome shotgun (WGS) entry which is preliminary data.</text>
</comment>
<evidence type="ECO:0000259" key="1">
    <source>
        <dbReference type="Pfam" id="PF08241"/>
    </source>
</evidence>
<evidence type="ECO:0000313" key="5">
    <source>
        <dbReference type="Proteomes" id="UP000639772"/>
    </source>
</evidence>
<dbReference type="EMBL" id="JADCNL010000001">
    <property type="protein sequence ID" value="KAG0499862.1"/>
    <property type="molecule type" value="Genomic_DNA"/>
</dbReference>
<reference evidence="4 5" key="1">
    <citation type="journal article" date="2020" name="Nat. Food">
        <title>A phased Vanilla planifolia genome enables genetic improvement of flavour and production.</title>
        <authorList>
            <person name="Hasing T."/>
            <person name="Tang H."/>
            <person name="Brym M."/>
            <person name="Khazi F."/>
            <person name="Huang T."/>
            <person name="Chambers A.H."/>
        </authorList>
    </citation>
    <scope>NUCLEOTIDE SEQUENCE [LARGE SCALE GENOMIC DNA]</scope>
    <source>
        <tissue evidence="2">Leaf</tissue>
    </source>
</reference>
<dbReference type="OrthoDB" id="2013972at2759"/>
<accession>A0A835SAB8</accession>
<dbReference type="GO" id="GO:0008757">
    <property type="term" value="F:S-adenosylmethionine-dependent methyltransferase activity"/>
    <property type="evidence" value="ECO:0007669"/>
    <property type="project" value="InterPro"/>
</dbReference>
<dbReference type="Gene3D" id="3.40.50.150">
    <property type="entry name" value="Vaccinia Virus protein VP39"/>
    <property type="match status" value="1"/>
</dbReference>
<evidence type="ECO:0000313" key="4">
    <source>
        <dbReference type="Proteomes" id="UP000636800"/>
    </source>
</evidence>
<evidence type="ECO:0000313" key="2">
    <source>
        <dbReference type="EMBL" id="KAG0499862.1"/>
    </source>
</evidence>
<dbReference type="InterPro" id="IPR053223">
    <property type="entry name" value="Prob_Methyltransferase"/>
</dbReference>
<dbReference type="PANTHER" id="PTHR44067:SF10">
    <property type="entry name" value="S-ADENOSYL-L-METHIONINE-DEPENDENT METHYLTRANSFERASE SUPERFAMILY PROTEIN"/>
    <property type="match status" value="1"/>
</dbReference>
<organism evidence="2 4">
    <name type="scientific">Vanilla planifolia</name>
    <name type="common">Vanilla</name>
    <dbReference type="NCBI Taxonomy" id="51239"/>
    <lineage>
        <taxon>Eukaryota</taxon>
        <taxon>Viridiplantae</taxon>
        <taxon>Streptophyta</taxon>
        <taxon>Embryophyta</taxon>
        <taxon>Tracheophyta</taxon>
        <taxon>Spermatophyta</taxon>
        <taxon>Magnoliopsida</taxon>
        <taxon>Liliopsida</taxon>
        <taxon>Asparagales</taxon>
        <taxon>Orchidaceae</taxon>
        <taxon>Vanilloideae</taxon>
        <taxon>Vanilleae</taxon>
        <taxon>Vanilla</taxon>
    </lineage>
</organism>
<dbReference type="AlphaFoldDB" id="A0A835SAB8"/>
<dbReference type="CDD" id="cd02440">
    <property type="entry name" value="AdoMet_MTases"/>
    <property type="match status" value="1"/>
</dbReference>